<dbReference type="Proteomes" id="UP001212803">
    <property type="component" value="Chromosome"/>
</dbReference>
<dbReference type="InterPro" id="IPR000923">
    <property type="entry name" value="BlueCu_1"/>
</dbReference>
<name>A0ABY7M9G4_9CHLR</name>
<proteinExistence type="predicted"/>
<dbReference type="SUPFAM" id="SSF49503">
    <property type="entry name" value="Cupredoxins"/>
    <property type="match status" value="1"/>
</dbReference>
<organism evidence="5 6">
    <name type="scientific">Tepidiforma flava</name>
    <dbReference type="NCBI Taxonomy" id="3004094"/>
    <lineage>
        <taxon>Bacteria</taxon>
        <taxon>Bacillati</taxon>
        <taxon>Chloroflexota</taxon>
        <taxon>Tepidiformia</taxon>
        <taxon>Tepidiformales</taxon>
        <taxon>Tepidiformaceae</taxon>
        <taxon>Tepidiforma</taxon>
    </lineage>
</organism>
<keyword evidence="3" id="KW-0732">Signal</keyword>
<feature type="domain" description="Blue (type 1) copper" evidence="4">
    <location>
        <begin position="57"/>
        <end position="148"/>
    </location>
</feature>
<dbReference type="EMBL" id="CP115149">
    <property type="protein sequence ID" value="WBL37145.1"/>
    <property type="molecule type" value="Genomic_DNA"/>
</dbReference>
<evidence type="ECO:0000256" key="1">
    <source>
        <dbReference type="ARBA" id="ARBA00022723"/>
    </source>
</evidence>
<evidence type="ECO:0000313" key="5">
    <source>
        <dbReference type="EMBL" id="WBL37145.1"/>
    </source>
</evidence>
<dbReference type="InterPro" id="IPR008972">
    <property type="entry name" value="Cupredoxin"/>
</dbReference>
<dbReference type="PROSITE" id="PS51257">
    <property type="entry name" value="PROKAR_LIPOPROTEIN"/>
    <property type="match status" value="1"/>
</dbReference>
<sequence length="148" mass="15639">MTWKHRIAGPATAAAALAVLGSAALGLGACSGDDDDSGVPTLNVELFDWGIKASPASVAAGDVRVKAKNTGTTEHEVVFVRTDLPEDRLPVKEKKVDEQQVEVVGEVEKFAAGKSEKATLELPAGRYVLICNIATHYELGMHTVITVQ</sequence>
<evidence type="ECO:0000259" key="4">
    <source>
        <dbReference type="Pfam" id="PF00127"/>
    </source>
</evidence>
<dbReference type="Gene3D" id="2.60.40.420">
    <property type="entry name" value="Cupredoxins - blue copper proteins"/>
    <property type="match status" value="1"/>
</dbReference>
<keyword evidence="6" id="KW-1185">Reference proteome</keyword>
<feature type="chain" id="PRO_5047470099" evidence="3">
    <location>
        <begin position="30"/>
        <end position="148"/>
    </location>
</feature>
<accession>A0ABY7M9G4</accession>
<evidence type="ECO:0000256" key="3">
    <source>
        <dbReference type="SAM" id="SignalP"/>
    </source>
</evidence>
<keyword evidence="2" id="KW-0186">Copper</keyword>
<gene>
    <name evidence="5" type="ORF">O0235_06135</name>
</gene>
<keyword evidence="1" id="KW-0479">Metal-binding</keyword>
<feature type="signal peptide" evidence="3">
    <location>
        <begin position="1"/>
        <end position="29"/>
    </location>
</feature>
<protein>
    <submittedName>
        <fullName evidence="5">Plastocyanin/azurin family copper-binding protein</fullName>
    </submittedName>
</protein>
<evidence type="ECO:0000256" key="2">
    <source>
        <dbReference type="ARBA" id="ARBA00023008"/>
    </source>
</evidence>
<evidence type="ECO:0000313" key="6">
    <source>
        <dbReference type="Proteomes" id="UP001212803"/>
    </source>
</evidence>
<reference evidence="5 6" key="1">
    <citation type="journal article" date="2023" name="ISME J.">
        <title>Thermophilic Dehalococcoidia with unusual traits shed light on an unexpected past.</title>
        <authorList>
            <person name="Palmer M."/>
            <person name="Covington J.K."/>
            <person name="Zhou E.M."/>
            <person name="Thomas S.C."/>
            <person name="Habib N."/>
            <person name="Seymour C.O."/>
            <person name="Lai D."/>
            <person name="Johnston J."/>
            <person name="Hashimi A."/>
            <person name="Jiao J.Y."/>
            <person name="Muok A.R."/>
            <person name="Liu L."/>
            <person name="Xian W.D."/>
            <person name="Zhi X.Y."/>
            <person name="Li M.M."/>
            <person name="Silva L.P."/>
            <person name="Bowen B.P."/>
            <person name="Louie K."/>
            <person name="Briegel A."/>
            <person name="Pett-Ridge J."/>
            <person name="Weber P.K."/>
            <person name="Tocheva E.I."/>
            <person name="Woyke T."/>
            <person name="Northen T.R."/>
            <person name="Mayali X."/>
            <person name="Li W.J."/>
            <person name="Hedlund B.P."/>
        </authorList>
    </citation>
    <scope>NUCLEOTIDE SEQUENCE [LARGE SCALE GENOMIC DNA]</scope>
    <source>
        <strain evidence="5 6">YIM 72310</strain>
    </source>
</reference>
<dbReference type="Pfam" id="PF00127">
    <property type="entry name" value="Copper-bind"/>
    <property type="match status" value="1"/>
</dbReference>
<dbReference type="RefSeq" id="WP_270057659.1">
    <property type="nucleotide sequence ID" value="NZ_CP115149.1"/>
</dbReference>